<evidence type="ECO:0000259" key="13">
    <source>
        <dbReference type="PROSITE" id="PS51384"/>
    </source>
</evidence>
<feature type="binding site" evidence="12">
    <location>
        <position position="253"/>
    </location>
    <ligand>
        <name>[2Fe-2S] cluster</name>
        <dbReference type="ChEBI" id="CHEBI:190135"/>
    </ligand>
</feature>
<accession>G5GJT8</accession>
<dbReference type="EMBL" id="ACZL01000031">
    <property type="protein sequence ID" value="EHI54981.1"/>
    <property type="molecule type" value="Genomic_DNA"/>
</dbReference>
<dbReference type="RefSeq" id="WP_005541623.1">
    <property type="nucleotide sequence ID" value="NZ_JH378836.1"/>
</dbReference>
<dbReference type="Pfam" id="PF10418">
    <property type="entry name" value="DHODB_Fe-S_bind"/>
    <property type="match status" value="1"/>
</dbReference>
<dbReference type="Gene3D" id="2.10.240.10">
    <property type="entry name" value="Dihydroorotate dehydrogenase, electron transfer subunit"/>
    <property type="match status" value="1"/>
</dbReference>
<dbReference type="SUPFAM" id="SSF63380">
    <property type="entry name" value="Riboflavin synthase domain-like"/>
    <property type="match status" value="1"/>
</dbReference>
<dbReference type="InterPro" id="IPR037117">
    <property type="entry name" value="Dihydroorotate_DH_ele_sf"/>
</dbReference>
<dbReference type="OrthoDB" id="9789468at2"/>
<evidence type="ECO:0000256" key="12">
    <source>
        <dbReference type="PIRSR" id="PIRSR006816-2"/>
    </source>
</evidence>
<keyword evidence="15" id="KW-1185">Reference proteome</keyword>
<evidence type="ECO:0000256" key="4">
    <source>
        <dbReference type="ARBA" id="ARBA00022714"/>
    </source>
</evidence>
<dbReference type="Proteomes" id="UP000003011">
    <property type="component" value="Unassembled WGS sequence"/>
</dbReference>
<dbReference type="STRING" id="679200.HMPREF9333_01828"/>
<sequence>MLKSSGYITFHGNLQKNVQSQSVEGNIYELWIEVPDIAKKAMPGQFVSIFLNDKSRLLPRPISICSVSSDKTSLRLVYRVTGKGSGTEFLSTMPRGAKIDLLGPAGNGFPLDSTDTVLIGGGIGIPPLLEIMKRLKGRRRAVLGYKGGSPFLKDEFEVYGRVYTASDDGSIGVKGTVMDAVLKNEIDLNHATVMACGPLPMLRALKEYCTLYDIKCYVSLEERMACSIGACLACVCNTVEKDSHSCVNNARVCKDGPVFPAEEVVL</sequence>
<gene>
    <name evidence="14" type="ORF">HMPREF9333_01828</name>
</gene>
<dbReference type="InterPro" id="IPR012165">
    <property type="entry name" value="Cyt_c3_hydrogenase_gsu"/>
</dbReference>
<dbReference type="AlphaFoldDB" id="G5GJT8"/>
<feature type="binding site" evidence="12">
    <location>
        <position position="234"/>
    </location>
    <ligand>
        <name>[2Fe-2S] cluster</name>
        <dbReference type="ChEBI" id="CHEBI:190135"/>
    </ligand>
</feature>
<evidence type="ECO:0000256" key="7">
    <source>
        <dbReference type="ARBA" id="ARBA00022982"/>
    </source>
</evidence>
<protein>
    <recommendedName>
        <fullName evidence="13">FAD-binding FR-type domain-containing protein</fullName>
    </recommendedName>
</protein>
<evidence type="ECO:0000256" key="11">
    <source>
        <dbReference type="PIRSR" id="PIRSR006816-1"/>
    </source>
</evidence>
<dbReference type="GO" id="GO:0051537">
    <property type="term" value="F:2 iron, 2 sulfur cluster binding"/>
    <property type="evidence" value="ECO:0007669"/>
    <property type="project" value="UniProtKB-KW"/>
</dbReference>
<keyword evidence="6 11" id="KW-0274">FAD</keyword>
<comment type="cofactor">
    <cofactor evidence="10">
        <name>[2Fe-2S] cluster</name>
        <dbReference type="ChEBI" id="CHEBI:190135"/>
    </cofactor>
</comment>
<dbReference type="CDD" id="cd06218">
    <property type="entry name" value="DHOD_e_trans"/>
    <property type="match status" value="1"/>
</dbReference>
<feature type="binding site" evidence="12">
    <location>
        <position position="231"/>
    </location>
    <ligand>
        <name>[2Fe-2S] cluster</name>
        <dbReference type="ChEBI" id="CHEBI:190135"/>
    </ligand>
</feature>
<feature type="binding site" evidence="11">
    <location>
        <begin position="77"/>
        <end position="79"/>
    </location>
    <ligand>
        <name>FAD</name>
        <dbReference type="ChEBI" id="CHEBI:57692"/>
    </ligand>
</feature>
<evidence type="ECO:0000256" key="6">
    <source>
        <dbReference type="ARBA" id="ARBA00022827"/>
    </source>
</evidence>
<dbReference type="GO" id="GO:0046872">
    <property type="term" value="F:metal ion binding"/>
    <property type="evidence" value="ECO:0007669"/>
    <property type="project" value="UniProtKB-KW"/>
</dbReference>
<dbReference type="PANTHER" id="PTHR43513:SF3">
    <property type="entry name" value="DIHYDROOROTATE DEHYDROGENASE B (NAD(+)), ELECTRON TRANSFER SUBUNIT-RELATED"/>
    <property type="match status" value="1"/>
</dbReference>
<dbReference type="PANTHER" id="PTHR43513">
    <property type="entry name" value="DIHYDROOROTATE DEHYDROGENASE B (NAD(+)), ELECTRON TRANSFER SUBUNIT"/>
    <property type="match status" value="1"/>
</dbReference>
<evidence type="ECO:0000313" key="14">
    <source>
        <dbReference type="EMBL" id="EHI54981.1"/>
    </source>
</evidence>
<evidence type="ECO:0000256" key="2">
    <source>
        <dbReference type="ARBA" id="ARBA00022448"/>
    </source>
</evidence>
<dbReference type="InterPro" id="IPR019480">
    <property type="entry name" value="Dihydroorotate_DH_Fe-S-bd"/>
</dbReference>
<dbReference type="eggNOG" id="COG0543">
    <property type="taxonomic scope" value="Bacteria"/>
</dbReference>
<dbReference type="InterPro" id="IPR008333">
    <property type="entry name" value="Cbr1-like_FAD-bd_dom"/>
</dbReference>
<feature type="binding site" evidence="11">
    <location>
        <begin position="86"/>
        <end position="87"/>
    </location>
    <ligand>
        <name>FAD</name>
        <dbReference type="ChEBI" id="CHEBI:57692"/>
    </ligand>
</feature>
<evidence type="ECO:0000256" key="1">
    <source>
        <dbReference type="ARBA" id="ARBA00006422"/>
    </source>
</evidence>
<dbReference type="PIRSF" id="PIRSF006816">
    <property type="entry name" value="Cyc3_hyd_g"/>
    <property type="match status" value="1"/>
</dbReference>
<keyword evidence="2" id="KW-0813">Transport</keyword>
<feature type="domain" description="FAD-binding FR-type" evidence="13">
    <location>
        <begin position="7"/>
        <end position="111"/>
    </location>
</feature>
<keyword evidence="7" id="KW-0249">Electron transport</keyword>
<dbReference type="PATRIC" id="fig|679200.3.peg.1934"/>
<evidence type="ECO:0000313" key="15">
    <source>
        <dbReference type="Proteomes" id="UP000003011"/>
    </source>
</evidence>
<keyword evidence="3 11" id="KW-0285">Flavoprotein</keyword>
<evidence type="ECO:0000256" key="8">
    <source>
        <dbReference type="ARBA" id="ARBA00023004"/>
    </source>
</evidence>
<dbReference type="Gene3D" id="2.40.30.10">
    <property type="entry name" value="Translation factors"/>
    <property type="match status" value="1"/>
</dbReference>
<dbReference type="InterPro" id="IPR017927">
    <property type="entry name" value="FAD-bd_FR_type"/>
</dbReference>
<reference evidence="14 15" key="1">
    <citation type="submission" date="2011-08" db="EMBL/GenBank/DDBJ databases">
        <title>The Genome Sequence of Johnsonella ignava ATCC 51276.</title>
        <authorList>
            <consortium name="The Broad Institute Genome Sequencing Platform"/>
            <person name="Earl A."/>
            <person name="Ward D."/>
            <person name="Feldgarden M."/>
            <person name="Gevers D."/>
            <person name="Izard J."/>
            <person name="Blanton J.M."/>
            <person name="Baranova O.V."/>
            <person name="Dewhirst F.E."/>
            <person name="Young S.K."/>
            <person name="Zeng Q."/>
            <person name="Gargeya S."/>
            <person name="Fitzgerald M."/>
            <person name="Haas B."/>
            <person name="Abouelleil A."/>
            <person name="Alvarado L."/>
            <person name="Arachchi H.M."/>
            <person name="Berlin A."/>
            <person name="Brown A."/>
            <person name="Chapman S.B."/>
            <person name="Chen Z."/>
            <person name="Dunbar C."/>
            <person name="Freedman E."/>
            <person name="Gearin G."/>
            <person name="Gellesch M."/>
            <person name="Goldberg J."/>
            <person name="Griggs A."/>
            <person name="Gujja S."/>
            <person name="Heiman D."/>
            <person name="Howarth C."/>
            <person name="Larson L."/>
            <person name="Lui A."/>
            <person name="MacDonald P.J.P."/>
            <person name="Montmayeur A."/>
            <person name="Murphy C."/>
            <person name="Neiman D."/>
            <person name="Pearson M."/>
            <person name="Priest M."/>
            <person name="Roberts A."/>
            <person name="Saif S."/>
            <person name="Shea T."/>
            <person name="Shenoy N."/>
            <person name="Sisk P."/>
            <person name="Stolte C."/>
            <person name="Sykes S."/>
            <person name="Wortman J."/>
            <person name="Nusbaum C."/>
            <person name="Birren B."/>
        </authorList>
    </citation>
    <scope>NUCLEOTIDE SEQUENCE [LARGE SCALE GENOMIC DNA]</scope>
    <source>
        <strain evidence="14 15">ATCC 51276</strain>
    </source>
</reference>
<comment type="caution">
    <text evidence="14">The sequence shown here is derived from an EMBL/GenBank/DDBJ whole genome shotgun (WGS) entry which is preliminary data.</text>
</comment>
<keyword evidence="9 12" id="KW-0411">Iron-sulfur</keyword>
<dbReference type="InterPro" id="IPR039261">
    <property type="entry name" value="FNR_nucleotide-bd"/>
</dbReference>
<name>G5GJT8_9FIRM</name>
<feature type="binding site" evidence="11">
    <location>
        <begin position="60"/>
        <end position="63"/>
    </location>
    <ligand>
        <name>FAD</name>
        <dbReference type="ChEBI" id="CHEBI:57692"/>
    </ligand>
</feature>
<dbReference type="SUPFAM" id="SSF52343">
    <property type="entry name" value="Ferredoxin reductase-like, C-terminal NADP-linked domain"/>
    <property type="match status" value="1"/>
</dbReference>
<dbReference type="Pfam" id="PF00970">
    <property type="entry name" value="FAD_binding_6"/>
    <property type="match status" value="1"/>
</dbReference>
<dbReference type="InterPro" id="IPR017938">
    <property type="entry name" value="Riboflavin_synthase-like_b-brl"/>
</dbReference>
<dbReference type="GO" id="GO:0050660">
    <property type="term" value="F:flavin adenine dinucleotide binding"/>
    <property type="evidence" value="ECO:0007669"/>
    <property type="project" value="InterPro"/>
</dbReference>
<evidence type="ECO:0000256" key="9">
    <source>
        <dbReference type="ARBA" id="ARBA00023014"/>
    </source>
</evidence>
<keyword evidence="5 12" id="KW-0479">Metal-binding</keyword>
<feature type="binding site" evidence="12">
    <location>
        <position position="226"/>
    </location>
    <ligand>
        <name>[2Fe-2S] cluster</name>
        <dbReference type="ChEBI" id="CHEBI:190135"/>
    </ligand>
</feature>
<proteinExistence type="inferred from homology"/>
<dbReference type="PROSITE" id="PS51384">
    <property type="entry name" value="FAD_FR"/>
    <property type="match status" value="1"/>
</dbReference>
<evidence type="ECO:0000256" key="5">
    <source>
        <dbReference type="ARBA" id="ARBA00022723"/>
    </source>
</evidence>
<dbReference type="GO" id="GO:0016491">
    <property type="term" value="F:oxidoreductase activity"/>
    <property type="evidence" value="ECO:0007669"/>
    <property type="project" value="InterPro"/>
</dbReference>
<keyword evidence="4 12" id="KW-0001">2Fe-2S</keyword>
<dbReference type="PRINTS" id="PR00409">
    <property type="entry name" value="PHDIOXRDTASE"/>
</dbReference>
<dbReference type="InterPro" id="IPR050353">
    <property type="entry name" value="PyrK_electron_transfer"/>
</dbReference>
<comment type="cofactor">
    <cofactor evidence="12">
        <name>[2Fe-2S] cluster</name>
        <dbReference type="ChEBI" id="CHEBI:190135"/>
    </cofactor>
    <text evidence="12">Binds 1 [2Fe-2S] cluster per subunit.</text>
</comment>
<evidence type="ECO:0000256" key="10">
    <source>
        <dbReference type="ARBA" id="ARBA00034078"/>
    </source>
</evidence>
<dbReference type="HOGENOM" id="CLU_003827_1_2_9"/>
<keyword evidence="8 12" id="KW-0408">Iron</keyword>
<comment type="similarity">
    <text evidence="1">Belongs to the PyrK family.</text>
</comment>
<comment type="cofactor">
    <cofactor evidence="11">
        <name>FAD</name>
        <dbReference type="ChEBI" id="CHEBI:57692"/>
    </cofactor>
    <text evidence="11">Binds 1 FAD per subunit.</text>
</comment>
<evidence type="ECO:0000256" key="3">
    <source>
        <dbReference type="ARBA" id="ARBA00022630"/>
    </source>
</evidence>
<dbReference type="Gene3D" id="3.40.50.80">
    <property type="entry name" value="Nucleotide-binding domain of ferredoxin-NADP reductase (FNR) module"/>
    <property type="match status" value="1"/>
</dbReference>
<organism evidence="14 15">
    <name type="scientific">Johnsonella ignava ATCC 51276</name>
    <dbReference type="NCBI Taxonomy" id="679200"/>
    <lineage>
        <taxon>Bacteria</taxon>
        <taxon>Bacillati</taxon>
        <taxon>Bacillota</taxon>
        <taxon>Clostridia</taxon>
        <taxon>Lachnospirales</taxon>
        <taxon>Lachnospiraceae</taxon>
        <taxon>Johnsonella</taxon>
    </lineage>
</organism>
<dbReference type="GO" id="GO:0006221">
    <property type="term" value="P:pyrimidine nucleotide biosynthetic process"/>
    <property type="evidence" value="ECO:0007669"/>
    <property type="project" value="InterPro"/>
</dbReference>